<reference evidence="1 2" key="2">
    <citation type="submission" date="2018-11" db="EMBL/GenBank/DDBJ databases">
        <authorList>
            <consortium name="Pathogen Informatics"/>
        </authorList>
    </citation>
    <scope>NUCLEOTIDE SEQUENCE [LARGE SCALE GENOMIC DNA]</scope>
    <source>
        <strain evidence="1 2">Egypt</strain>
    </source>
</reference>
<dbReference type="EMBL" id="UZAN01042550">
    <property type="protein sequence ID" value="VDP76207.1"/>
    <property type="molecule type" value="Genomic_DNA"/>
</dbReference>
<dbReference type="OrthoDB" id="6142323at2759"/>
<dbReference type="Proteomes" id="UP000272942">
    <property type="component" value="Unassembled WGS sequence"/>
</dbReference>
<gene>
    <name evidence="1" type="ORF">ECPE_LOCUS5671</name>
</gene>
<accession>A0A183AFD6</accession>
<organism evidence="3">
    <name type="scientific">Echinostoma caproni</name>
    <dbReference type="NCBI Taxonomy" id="27848"/>
    <lineage>
        <taxon>Eukaryota</taxon>
        <taxon>Metazoa</taxon>
        <taxon>Spiralia</taxon>
        <taxon>Lophotrochozoa</taxon>
        <taxon>Platyhelminthes</taxon>
        <taxon>Trematoda</taxon>
        <taxon>Digenea</taxon>
        <taxon>Plagiorchiida</taxon>
        <taxon>Echinostomata</taxon>
        <taxon>Echinostomatoidea</taxon>
        <taxon>Echinostomatidae</taxon>
        <taxon>Echinostoma</taxon>
    </lineage>
</organism>
<keyword evidence="2" id="KW-1185">Reference proteome</keyword>
<proteinExistence type="predicted"/>
<dbReference type="WBParaSite" id="ECPE_0000568401-mRNA-1">
    <property type="protein sequence ID" value="ECPE_0000568401-mRNA-1"/>
    <property type="gene ID" value="ECPE_0000568401"/>
</dbReference>
<evidence type="ECO:0000313" key="2">
    <source>
        <dbReference type="Proteomes" id="UP000272942"/>
    </source>
</evidence>
<protein>
    <submittedName>
        <fullName evidence="3">Transposase</fullName>
    </submittedName>
</protein>
<reference evidence="3" key="1">
    <citation type="submission" date="2016-06" db="UniProtKB">
        <authorList>
            <consortium name="WormBaseParasite"/>
        </authorList>
    </citation>
    <scope>IDENTIFICATION</scope>
</reference>
<dbReference type="AlphaFoldDB" id="A0A183AFD6"/>
<evidence type="ECO:0000313" key="1">
    <source>
        <dbReference type="EMBL" id="VDP76207.1"/>
    </source>
</evidence>
<evidence type="ECO:0000313" key="3">
    <source>
        <dbReference type="WBParaSite" id="ECPE_0000568401-mRNA-1"/>
    </source>
</evidence>
<sequence length="107" mass="12303">MQGLSVLRDIWTHEHISSSWGESLIIPVFKKGSRKRLRQPPRYKFDPDRHQSASLGHTSMSAALREINVRGQQAGFRPGRGWIDQMFTLRLVLELRHPPSTNDRSVS</sequence>
<name>A0A183AFD6_9TREM</name>